<evidence type="ECO:0000313" key="2">
    <source>
        <dbReference type="EMBL" id="KAF7432248.1"/>
    </source>
</evidence>
<dbReference type="Proteomes" id="UP000600918">
    <property type="component" value="Unassembled WGS sequence"/>
</dbReference>
<evidence type="ECO:0000256" key="1">
    <source>
        <dbReference type="SAM" id="MobiDB-lite"/>
    </source>
</evidence>
<feature type="region of interest" description="Disordered" evidence="1">
    <location>
        <begin position="36"/>
        <end position="74"/>
    </location>
</feature>
<dbReference type="AlphaFoldDB" id="A0A834P8N3"/>
<feature type="compositionally biased region" description="Basic and acidic residues" evidence="1">
    <location>
        <begin position="50"/>
        <end position="59"/>
    </location>
</feature>
<protein>
    <submittedName>
        <fullName evidence="2">Uncharacterized protein</fullName>
    </submittedName>
</protein>
<proteinExistence type="predicted"/>
<gene>
    <name evidence="2" type="ORF">H0235_005172</name>
</gene>
<keyword evidence="3" id="KW-1185">Reference proteome</keyword>
<comment type="caution">
    <text evidence="2">The sequence shown here is derived from an EMBL/GenBank/DDBJ whole genome shotgun (WGS) entry which is preliminary data.</text>
</comment>
<reference evidence="2" key="1">
    <citation type="journal article" date="2020" name="G3 (Bethesda)">
        <title>High-Quality Assemblies for Three Invasive Social Wasps from the &lt;i&gt;Vespula&lt;/i&gt; Genus.</title>
        <authorList>
            <person name="Harrop T.W.R."/>
            <person name="Guhlin J."/>
            <person name="McLaughlin G.M."/>
            <person name="Permina E."/>
            <person name="Stockwell P."/>
            <person name="Gilligan J."/>
            <person name="Le Lec M.F."/>
            <person name="Gruber M.A.M."/>
            <person name="Quinn O."/>
            <person name="Lovegrove M."/>
            <person name="Duncan E.J."/>
            <person name="Remnant E.J."/>
            <person name="Van Eeckhoven J."/>
            <person name="Graham B."/>
            <person name="Knapp R.A."/>
            <person name="Langford K.W."/>
            <person name="Kronenberg Z."/>
            <person name="Press M.O."/>
            <person name="Eacker S.M."/>
            <person name="Wilson-Rankin E.E."/>
            <person name="Purcell J."/>
            <person name="Lester P.J."/>
            <person name="Dearden P.K."/>
        </authorList>
    </citation>
    <scope>NUCLEOTIDE SEQUENCE</scope>
    <source>
        <strain evidence="2">Volc-1</strain>
    </source>
</reference>
<organism evidence="2 3">
    <name type="scientific">Vespula pensylvanica</name>
    <name type="common">Western yellow jacket</name>
    <name type="synonym">Wasp</name>
    <dbReference type="NCBI Taxonomy" id="30213"/>
    <lineage>
        <taxon>Eukaryota</taxon>
        <taxon>Metazoa</taxon>
        <taxon>Ecdysozoa</taxon>
        <taxon>Arthropoda</taxon>
        <taxon>Hexapoda</taxon>
        <taxon>Insecta</taxon>
        <taxon>Pterygota</taxon>
        <taxon>Neoptera</taxon>
        <taxon>Endopterygota</taxon>
        <taxon>Hymenoptera</taxon>
        <taxon>Apocrita</taxon>
        <taxon>Aculeata</taxon>
        <taxon>Vespoidea</taxon>
        <taxon>Vespidae</taxon>
        <taxon>Vespinae</taxon>
        <taxon>Vespula</taxon>
    </lineage>
</organism>
<name>A0A834P8N3_VESPE</name>
<evidence type="ECO:0000313" key="3">
    <source>
        <dbReference type="Proteomes" id="UP000600918"/>
    </source>
</evidence>
<dbReference type="EMBL" id="JACSDY010000003">
    <property type="protein sequence ID" value="KAF7432248.1"/>
    <property type="molecule type" value="Genomic_DNA"/>
</dbReference>
<accession>A0A834P8N3</accession>
<sequence>MADMSKRCPPCRNFLRHPVSREDDSANTVLRVERGTGRLAISSGEATETGEGRGQEDLSSRANPEYPNSGIESGPSVFPFSCTFRKGVRPRRKRVSFKSNEDNTAVPISCTVR</sequence>